<dbReference type="AlphaFoldDB" id="A0A5D2AMF9"/>
<keyword evidence="2" id="KW-1185">Reference proteome</keyword>
<evidence type="ECO:0000313" key="2">
    <source>
        <dbReference type="Proteomes" id="UP000323506"/>
    </source>
</evidence>
<evidence type="ECO:0008006" key="3">
    <source>
        <dbReference type="Google" id="ProtNLM"/>
    </source>
</evidence>
<sequence length="164" mass="19108">MFHVITSWALHKMFWNSFSIHWPSSLQCDDYWVWFELLLRNCSIYTCRVIVGVIWAIWTSRNKHVMENKPQLAQEIKLRIHSFLKEFDELGKRLPAKFSPFTEKWSPPTDPYVKVNVGAAFKEHRRQSRSGFVIRDMDGQVVGSGMVINPHIPDAFLAEALACV</sequence>
<dbReference type="PANTHER" id="PTHR47074">
    <property type="entry name" value="BNAC02G40300D PROTEIN"/>
    <property type="match status" value="1"/>
</dbReference>
<proteinExistence type="predicted"/>
<name>A0A5D2AMF9_GOSDA</name>
<dbReference type="PANTHER" id="PTHR47074:SF61">
    <property type="entry name" value="RNASE H TYPE-1 DOMAIN-CONTAINING PROTEIN"/>
    <property type="match status" value="1"/>
</dbReference>
<accession>A0A5D2AMF9</accession>
<dbReference type="InterPro" id="IPR052929">
    <property type="entry name" value="RNase_H-like_EbsB-rel"/>
</dbReference>
<dbReference type="EMBL" id="CM017711">
    <property type="protein sequence ID" value="TYG45659.1"/>
    <property type="molecule type" value="Genomic_DNA"/>
</dbReference>
<reference evidence="1 2" key="1">
    <citation type="submission" date="2019-06" db="EMBL/GenBank/DDBJ databases">
        <title>WGS assembly of Gossypium darwinii.</title>
        <authorList>
            <person name="Chen Z.J."/>
            <person name="Sreedasyam A."/>
            <person name="Ando A."/>
            <person name="Song Q."/>
            <person name="De L."/>
            <person name="Hulse-Kemp A."/>
            <person name="Ding M."/>
            <person name="Ye W."/>
            <person name="Kirkbride R."/>
            <person name="Jenkins J."/>
            <person name="Plott C."/>
            <person name="Lovell J."/>
            <person name="Lin Y.-M."/>
            <person name="Vaughn R."/>
            <person name="Liu B."/>
            <person name="Li W."/>
            <person name="Simpson S."/>
            <person name="Scheffler B."/>
            <person name="Saski C."/>
            <person name="Grover C."/>
            <person name="Hu G."/>
            <person name="Conover J."/>
            <person name="Carlson J."/>
            <person name="Shu S."/>
            <person name="Boston L."/>
            <person name="Williams M."/>
            <person name="Peterson D."/>
            <person name="Mcgee K."/>
            <person name="Jones D."/>
            <person name="Wendel J."/>
            <person name="Stelly D."/>
            <person name="Grimwood J."/>
            <person name="Schmutz J."/>
        </authorList>
    </citation>
    <scope>NUCLEOTIDE SEQUENCE [LARGE SCALE GENOMIC DNA]</scope>
    <source>
        <strain evidence="1">1808015.09</strain>
    </source>
</reference>
<organism evidence="1 2">
    <name type="scientific">Gossypium darwinii</name>
    <name type="common">Darwin's cotton</name>
    <name type="synonym">Gossypium barbadense var. darwinii</name>
    <dbReference type="NCBI Taxonomy" id="34276"/>
    <lineage>
        <taxon>Eukaryota</taxon>
        <taxon>Viridiplantae</taxon>
        <taxon>Streptophyta</taxon>
        <taxon>Embryophyta</taxon>
        <taxon>Tracheophyta</taxon>
        <taxon>Spermatophyta</taxon>
        <taxon>Magnoliopsida</taxon>
        <taxon>eudicotyledons</taxon>
        <taxon>Gunneridae</taxon>
        <taxon>Pentapetalae</taxon>
        <taxon>rosids</taxon>
        <taxon>malvids</taxon>
        <taxon>Malvales</taxon>
        <taxon>Malvaceae</taxon>
        <taxon>Malvoideae</taxon>
        <taxon>Gossypium</taxon>
    </lineage>
</organism>
<dbReference type="Proteomes" id="UP000323506">
    <property type="component" value="Chromosome D11"/>
</dbReference>
<evidence type="ECO:0000313" key="1">
    <source>
        <dbReference type="EMBL" id="TYG45659.1"/>
    </source>
</evidence>
<gene>
    <name evidence="1" type="ORF">ES288_D11G192100v1</name>
</gene>
<protein>
    <recommendedName>
        <fullName evidence="3">RNase H type-1 domain-containing protein</fullName>
    </recommendedName>
</protein>